<organism evidence="2 3">
    <name type="scientific">Flavobacterium limnosediminis JC2902</name>
    <dbReference type="NCBI Taxonomy" id="1341181"/>
    <lineage>
        <taxon>Bacteria</taxon>
        <taxon>Pseudomonadati</taxon>
        <taxon>Bacteroidota</taxon>
        <taxon>Flavobacteriia</taxon>
        <taxon>Flavobacteriales</taxon>
        <taxon>Flavobacteriaceae</taxon>
        <taxon>Flavobacterium</taxon>
    </lineage>
</organism>
<dbReference type="Proteomes" id="UP000018004">
    <property type="component" value="Unassembled WGS sequence"/>
</dbReference>
<dbReference type="eggNOG" id="ENOG5032RJH">
    <property type="taxonomic scope" value="Bacteria"/>
</dbReference>
<feature type="transmembrane region" description="Helical" evidence="1">
    <location>
        <begin position="84"/>
        <end position="106"/>
    </location>
</feature>
<reference evidence="2 3" key="1">
    <citation type="submission" date="2013-08" db="EMBL/GenBank/DDBJ databases">
        <title>Flavobacterium limnosediminis JC2902 genome sequencing.</title>
        <authorList>
            <person name="Lee K."/>
            <person name="Yi H."/>
            <person name="Park S."/>
            <person name="Chun J."/>
        </authorList>
    </citation>
    <scope>NUCLEOTIDE SEQUENCE [LARGE SCALE GENOMIC DNA]</scope>
    <source>
        <strain evidence="2 3">JC2902</strain>
    </source>
</reference>
<keyword evidence="1" id="KW-0812">Transmembrane</keyword>
<sequence>MRIQNSKFNSEKITGKENSINNLIAEILSRKIIDSETHNFIADFVNKSEVFKGDEKVYFKELDAFEKTLLKEIEKKYKLVKKDYYTNLWTAVGMSAFGVPIGVAFGSIFKNMAFIGIGLPIGLVIGRLVGSNLDKKALKENRQLDIK</sequence>
<dbReference type="STRING" id="1341181.FLJC2902T_22270"/>
<dbReference type="RefSeq" id="WP_023579804.1">
    <property type="nucleotide sequence ID" value="NZ_AVGG01000013.1"/>
</dbReference>
<dbReference type="PATRIC" id="fig|1341181.4.peg.2191"/>
<name>V6SKZ5_9FLAO</name>
<feature type="transmembrane region" description="Helical" evidence="1">
    <location>
        <begin position="112"/>
        <end position="130"/>
    </location>
</feature>
<accession>V6SKZ5</accession>
<protein>
    <submittedName>
        <fullName evidence="2">Uncharacterized protein</fullName>
    </submittedName>
</protein>
<keyword evidence="1" id="KW-1133">Transmembrane helix</keyword>
<gene>
    <name evidence="2" type="ORF">FLJC2902T_22270</name>
</gene>
<dbReference type="EMBL" id="AVGG01000013">
    <property type="protein sequence ID" value="ESU27119.1"/>
    <property type="molecule type" value="Genomic_DNA"/>
</dbReference>
<comment type="caution">
    <text evidence="2">The sequence shown here is derived from an EMBL/GenBank/DDBJ whole genome shotgun (WGS) entry which is preliminary data.</text>
</comment>
<evidence type="ECO:0000313" key="2">
    <source>
        <dbReference type="EMBL" id="ESU27119.1"/>
    </source>
</evidence>
<dbReference type="OrthoDB" id="769130at2"/>
<keyword evidence="1" id="KW-0472">Membrane</keyword>
<dbReference type="AlphaFoldDB" id="V6SKZ5"/>
<evidence type="ECO:0000313" key="3">
    <source>
        <dbReference type="Proteomes" id="UP000018004"/>
    </source>
</evidence>
<proteinExistence type="predicted"/>
<evidence type="ECO:0000256" key="1">
    <source>
        <dbReference type="SAM" id="Phobius"/>
    </source>
</evidence>
<keyword evidence="3" id="KW-1185">Reference proteome</keyword>